<evidence type="ECO:0000256" key="6">
    <source>
        <dbReference type="SAM" id="Phobius"/>
    </source>
</evidence>
<protein>
    <recommendedName>
        <fullName evidence="7">SH2 domain-containing protein</fullName>
    </recommendedName>
</protein>
<reference evidence="8 9" key="1">
    <citation type="journal article" date="2014" name="Genome Biol. Evol.">
        <title>The secreted proteins of Achlya hypogyna and Thraustotheca clavata identify the ancestral oomycete secretome and reveal gene acquisitions by horizontal gene transfer.</title>
        <authorList>
            <person name="Misner I."/>
            <person name="Blouin N."/>
            <person name="Leonard G."/>
            <person name="Richards T.A."/>
            <person name="Lane C.E."/>
        </authorList>
    </citation>
    <scope>NUCLEOTIDE SEQUENCE [LARGE SCALE GENOMIC DNA]</scope>
    <source>
        <strain evidence="8 9">ATCC 34112</strain>
    </source>
</reference>
<evidence type="ECO:0000256" key="2">
    <source>
        <dbReference type="ARBA" id="ARBA00022692"/>
    </source>
</evidence>
<feature type="transmembrane region" description="Helical" evidence="6">
    <location>
        <begin position="561"/>
        <end position="582"/>
    </location>
</feature>
<evidence type="ECO:0000256" key="1">
    <source>
        <dbReference type="ARBA" id="ARBA00004141"/>
    </source>
</evidence>
<dbReference type="EMBL" id="JNBS01002135">
    <property type="protein sequence ID" value="OQR95295.1"/>
    <property type="molecule type" value="Genomic_DNA"/>
</dbReference>
<keyword evidence="5" id="KW-0727">SH2 domain</keyword>
<dbReference type="PANTHER" id="PTHR22950:SF681">
    <property type="entry name" value="SH2 DOMAIN-CONTAINING PROTEIN"/>
    <property type="match status" value="1"/>
</dbReference>
<evidence type="ECO:0000256" key="4">
    <source>
        <dbReference type="ARBA" id="ARBA00023136"/>
    </source>
</evidence>
<feature type="transmembrane region" description="Helical" evidence="6">
    <location>
        <begin position="609"/>
        <end position="630"/>
    </location>
</feature>
<dbReference type="InterPro" id="IPR027417">
    <property type="entry name" value="P-loop_NTPase"/>
</dbReference>
<feature type="transmembrane region" description="Helical" evidence="6">
    <location>
        <begin position="874"/>
        <end position="893"/>
    </location>
</feature>
<feature type="transmembrane region" description="Helical" evidence="6">
    <location>
        <begin position="650"/>
        <end position="668"/>
    </location>
</feature>
<dbReference type="SUPFAM" id="SSF52540">
    <property type="entry name" value="P-loop containing nucleoside triphosphate hydrolases"/>
    <property type="match status" value="1"/>
</dbReference>
<keyword evidence="2 6" id="KW-0812">Transmembrane</keyword>
<dbReference type="Gene3D" id="3.40.50.300">
    <property type="entry name" value="P-loop containing nucleotide triphosphate hydrolases"/>
    <property type="match status" value="1"/>
</dbReference>
<dbReference type="InterPro" id="IPR036860">
    <property type="entry name" value="SH2_dom_sf"/>
</dbReference>
<accession>A0A1V9ZBB6</accession>
<dbReference type="SMART" id="SM00175">
    <property type="entry name" value="RAB"/>
    <property type="match status" value="1"/>
</dbReference>
<dbReference type="AlphaFoldDB" id="A0A1V9ZBB6"/>
<dbReference type="PANTHER" id="PTHR22950">
    <property type="entry name" value="AMINO ACID TRANSPORTER"/>
    <property type="match status" value="1"/>
</dbReference>
<dbReference type="InterPro" id="IPR001806">
    <property type="entry name" value="Small_GTPase"/>
</dbReference>
<evidence type="ECO:0000313" key="9">
    <source>
        <dbReference type="Proteomes" id="UP000243217"/>
    </source>
</evidence>
<dbReference type="SUPFAM" id="SSF55550">
    <property type="entry name" value="SH2 domain"/>
    <property type="match status" value="1"/>
</dbReference>
<evidence type="ECO:0000256" key="3">
    <source>
        <dbReference type="ARBA" id="ARBA00022989"/>
    </source>
</evidence>
<evidence type="ECO:0000313" key="8">
    <source>
        <dbReference type="EMBL" id="OQR95295.1"/>
    </source>
</evidence>
<feature type="transmembrane region" description="Helical" evidence="6">
    <location>
        <begin position="789"/>
        <end position="814"/>
    </location>
</feature>
<organism evidence="8 9">
    <name type="scientific">Thraustotheca clavata</name>
    <dbReference type="NCBI Taxonomy" id="74557"/>
    <lineage>
        <taxon>Eukaryota</taxon>
        <taxon>Sar</taxon>
        <taxon>Stramenopiles</taxon>
        <taxon>Oomycota</taxon>
        <taxon>Saprolegniomycetes</taxon>
        <taxon>Saprolegniales</taxon>
        <taxon>Achlyaceae</taxon>
        <taxon>Thraustotheca</taxon>
    </lineage>
</organism>
<feature type="transmembrane region" description="Helical" evidence="6">
    <location>
        <begin position="747"/>
        <end position="769"/>
    </location>
</feature>
<keyword evidence="3 6" id="KW-1133">Transmembrane helix</keyword>
<feature type="transmembrane region" description="Helical" evidence="6">
    <location>
        <begin position="675"/>
        <end position="695"/>
    </location>
</feature>
<dbReference type="PROSITE" id="PS51419">
    <property type="entry name" value="RAB"/>
    <property type="match status" value="1"/>
</dbReference>
<name>A0A1V9ZBB6_9STRA</name>
<dbReference type="GO" id="GO:0015179">
    <property type="term" value="F:L-amino acid transmembrane transporter activity"/>
    <property type="evidence" value="ECO:0007669"/>
    <property type="project" value="TreeGrafter"/>
</dbReference>
<dbReference type="PRINTS" id="PR00449">
    <property type="entry name" value="RASTRNSFRMNG"/>
</dbReference>
<comment type="subcellular location">
    <subcellularLocation>
        <location evidence="1">Membrane</location>
        <topology evidence="1">Multi-pass membrane protein</topology>
    </subcellularLocation>
</comment>
<evidence type="ECO:0000259" key="7">
    <source>
        <dbReference type="PROSITE" id="PS50001"/>
    </source>
</evidence>
<feature type="transmembrane region" description="Helical" evidence="6">
    <location>
        <begin position="899"/>
        <end position="918"/>
    </location>
</feature>
<dbReference type="PROSITE" id="PS50001">
    <property type="entry name" value="SH2"/>
    <property type="match status" value="1"/>
</dbReference>
<feature type="transmembrane region" description="Helical" evidence="6">
    <location>
        <begin position="715"/>
        <end position="735"/>
    </location>
</feature>
<feature type="transmembrane region" description="Helical" evidence="6">
    <location>
        <begin position="930"/>
        <end position="953"/>
    </location>
</feature>
<comment type="caution">
    <text evidence="8">The sequence shown here is derived from an EMBL/GenBank/DDBJ whole genome shotgun (WGS) entry which is preliminary data.</text>
</comment>
<dbReference type="Pfam" id="PF01490">
    <property type="entry name" value="Aa_trans"/>
    <property type="match status" value="1"/>
</dbReference>
<dbReference type="SMART" id="SM00252">
    <property type="entry name" value="SH2"/>
    <property type="match status" value="1"/>
</dbReference>
<dbReference type="OrthoDB" id="5976022at2759"/>
<dbReference type="GO" id="GO:0005525">
    <property type="term" value="F:GTP binding"/>
    <property type="evidence" value="ECO:0007669"/>
    <property type="project" value="InterPro"/>
</dbReference>
<sequence>MTEEVSSMTSMFSRMITSRFTLGDTDSSKVLVKKEANGIPPTIPRDLELKIALVGGNGVGKSSIARRWLKRPYQSAYHQTVGVDVNMLEYPYDGSKIHVHIWDVSSAEVESNGLHELLCDELDGIFFVFNVHRVSSIMAVDAWRSKLAQFISSSEVPCYLLCHKADMLQKRVMTSDDIEAYVRTAGYRGWSWTVGRMGLGESERNPAVMEALDKMIGYICLEKPLKTLINERNGESTTPMLLKHNTESARYIESMTPCISSTSLHIPTKAITTIPRRTDMEDEGFGAQWIFGEQKGQYLVENDLNECQASPVNDTPVQEDIPESEIKVKDDGWRYFAGSIERTKAESLLRTRDEGAFLVRRKDSQTLVLSYKGQEDIHHVLLEYNEHKYHIGSAKSPNQPSFETLDQCLKSVQRYANKGIVFKRRRWFRVGAQTIVMQENVVEPTPRGATKSNFQVSDANTVWKISDDNAFTASRPRLQSVQEPVEVPPLQRLQVLSREFYNSLRQRLRAILSRSPNEMAVQIQELLSVADLEEREIQDKCKSANALEDMWRKLVKDMECWNQILATLVLICIYNMHLLLYCKQQLSPNRGMSFGDVGLHLLGKRGKMAVNVFLVGTQLSFCCVYFTVVATNLHAVLPTRIREIFQERQLILMIFPIILGLSWVRTLHKITPFSALATFAVFLGIAIVFYYSYVYGSSTSSSPIYKNDLSWSQFAEFYGTAVYSFEGIGLILPLEKDMEEPKYFGRLLMITMSFILVLFILLGELPVLAFGTIKSGSMTAVLQDYFSSYIVSLANILLAIACLFSFPIQFYPALEVLEKQLTRHGYFTPAIQDYNHIVRVPMVKSTNPLTPSPPVPYWIESLLNTTQYELRRTFFRSMLVTCLMLVAICIPNVGLLISLFGSVGSSMLAVILPPIFYLSLNNYHISTASFIFHGLLIVLGIIGMIAGTIQALIDIANSFN</sequence>
<feature type="domain" description="SH2" evidence="7">
    <location>
        <begin position="335"/>
        <end position="407"/>
    </location>
</feature>
<dbReference type="InterPro" id="IPR000980">
    <property type="entry name" value="SH2"/>
</dbReference>
<dbReference type="GO" id="GO:0003924">
    <property type="term" value="F:GTPase activity"/>
    <property type="evidence" value="ECO:0007669"/>
    <property type="project" value="InterPro"/>
</dbReference>
<dbReference type="Proteomes" id="UP000243217">
    <property type="component" value="Unassembled WGS sequence"/>
</dbReference>
<evidence type="ECO:0000256" key="5">
    <source>
        <dbReference type="PROSITE-ProRule" id="PRU00191"/>
    </source>
</evidence>
<dbReference type="Pfam" id="PF00071">
    <property type="entry name" value="Ras"/>
    <property type="match status" value="1"/>
</dbReference>
<proteinExistence type="predicted"/>
<dbReference type="GO" id="GO:0016020">
    <property type="term" value="C:membrane"/>
    <property type="evidence" value="ECO:0007669"/>
    <property type="project" value="UniProtKB-SubCell"/>
</dbReference>
<dbReference type="InterPro" id="IPR013057">
    <property type="entry name" value="AA_transpt_TM"/>
</dbReference>
<dbReference type="CDD" id="cd00173">
    <property type="entry name" value="SH2"/>
    <property type="match status" value="1"/>
</dbReference>
<keyword evidence="4 6" id="KW-0472">Membrane</keyword>
<dbReference type="STRING" id="74557.A0A1V9ZBB6"/>
<gene>
    <name evidence="8" type="ORF">THRCLA_07986</name>
</gene>
<dbReference type="Pfam" id="PF00017">
    <property type="entry name" value="SH2"/>
    <property type="match status" value="1"/>
</dbReference>
<dbReference type="Gene3D" id="3.30.505.10">
    <property type="entry name" value="SH2 domain"/>
    <property type="match status" value="1"/>
</dbReference>
<keyword evidence="9" id="KW-1185">Reference proteome</keyword>